<evidence type="ECO:0000256" key="2">
    <source>
        <dbReference type="SAM" id="Phobius"/>
    </source>
</evidence>
<evidence type="ECO:0000313" key="4">
    <source>
        <dbReference type="Proteomes" id="UP000305778"/>
    </source>
</evidence>
<dbReference type="EMBL" id="SUMC01000089">
    <property type="protein sequence ID" value="TKA00190.1"/>
    <property type="molecule type" value="Genomic_DNA"/>
</dbReference>
<organism evidence="3 4">
    <name type="scientific">Actinacidiphila oryziradicis</name>
    <dbReference type="NCBI Taxonomy" id="2571141"/>
    <lineage>
        <taxon>Bacteria</taxon>
        <taxon>Bacillati</taxon>
        <taxon>Actinomycetota</taxon>
        <taxon>Actinomycetes</taxon>
        <taxon>Kitasatosporales</taxon>
        <taxon>Streptomycetaceae</taxon>
        <taxon>Actinacidiphila</taxon>
    </lineage>
</organism>
<name>A0A4U0RVG3_9ACTN</name>
<feature type="region of interest" description="Disordered" evidence="1">
    <location>
        <begin position="1"/>
        <end position="31"/>
    </location>
</feature>
<keyword evidence="2" id="KW-0472">Membrane</keyword>
<dbReference type="AlphaFoldDB" id="A0A4U0RVG3"/>
<dbReference type="OrthoDB" id="3387554at2"/>
<keyword evidence="2" id="KW-0812">Transmembrane</keyword>
<comment type="caution">
    <text evidence="3">The sequence shown here is derived from an EMBL/GenBank/DDBJ whole genome shotgun (WGS) entry which is preliminary data.</text>
</comment>
<sequence length="366" mass="39305">MSATPDRLSQAERTELARMAPVPAERDLPTGRHQLHKERLMSHILHDIEQARTGEGSGLEQRAGRDGKARRPWLLRPAFLVPALTAALALALPAVNLALPRVLHHLSNHTVGQPTVNAPVIAVQSGSTKGVAVLMDRIATAAASQPAVPVGANQFVYVKSEIAFAQETMSQSFTGPWKMDRLHQREVWLPQDLTRTGLIRENGQDTTLHPAGGQPGINNPTYQWLASLPTDPAALLKKIYADTKGHGAGPDDEAFNMIGELLRESIIPPKVNAALYRAAAKIPGVVVVPDSVDAAGRHGVGVARVDASGERDEWIFDKKSLTYLGERDYLARDTTNGKAGMLVGTTAVLARGVADQTGQTTPVRTS</sequence>
<accession>A0A4U0RVG3</accession>
<proteinExistence type="predicted"/>
<dbReference type="Proteomes" id="UP000305778">
    <property type="component" value="Unassembled WGS sequence"/>
</dbReference>
<evidence type="ECO:0008006" key="5">
    <source>
        <dbReference type="Google" id="ProtNLM"/>
    </source>
</evidence>
<keyword evidence="4" id="KW-1185">Reference proteome</keyword>
<dbReference type="InterPro" id="IPR047789">
    <property type="entry name" value="CU044_5270-like"/>
</dbReference>
<dbReference type="RefSeq" id="WP_136729573.1">
    <property type="nucleotide sequence ID" value="NZ_SUMC01000089.1"/>
</dbReference>
<reference evidence="3 4" key="1">
    <citation type="submission" date="2019-04" db="EMBL/GenBank/DDBJ databases">
        <title>Streptomyces oryziradicis sp. nov., a novel actinomycete isolated from rhizosphere soil of rice (Oryza sativa L.).</title>
        <authorList>
            <person name="Li C."/>
        </authorList>
    </citation>
    <scope>NUCLEOTIDE SEQUENCE [LARGE SCALE GENOMIC DNA]</scope>
    <source>
        <strain evidence="3 4">NEAU-C40</strain>
    </source>
</reference>
<dbReference type="NCBIfam" id="NF038083">
    <property type="entry name" value="CU044_5270_fam"/>
    <property type="match status" value="1"/>
</dbReference>
<gene>
    <name evidence="3" type="ORF">FCI23_43445</name>
</gene>
<feature type="transmembrane region" description="Helical" evidence="2">
    <location>
        <begin position="78"/>
        <end position="99"/>
    </location>
</feature>
<protein>
    <recommendedName>
        <fullName evidence="5">CU044_5270 family protein</fullName>
    </recommendedName>
</protein>
<evidence type="ECO:0000313" key="3">
    <source>
        <dbReference type="EMBL" id="TKA00190.1"/>
    </source>
</evidence>
<evidence type="ECO:0000256" key="1">
    <source>
        <dbReference type="SAM" id="MobiDB-lite"/>
    </source>
</evidence>
<keyword evidence="2" id="KW-1133">Transmembrane helix</keyword>